<dbReference type="HOGENOM" id="CLU_3308470_0_0_9"/>
<dbReference type="PATRIC" id="fig|537010.4.peg.1480"/>
<evidence type="ECO:0000313" key="1">
    <source>
        <dbReference type="EMBL" id="EHL07699.1"/>
    </source>
</evidence>
<name>G9XKY2_DESHA</name>
<protein>
    <submittedName>
        <fullName evidence="1">Uncharacterized protein</fullName>
    </submittedName>
</protein>
<comment type="caution">
    <text evidence="1">The sequence shown here is derived from an EMBL/GenBank/DDBJ whole genome shotgun (WGS) entry which is preliminary data.</text>
</comment>
<organism evidence="1 2">
    <name type="scientific">Desulfitobacterium hafniense DP7</name>
    <dbReference type="NCBI Taxonomy" id="537010"/>
    <lineage>
        <taxon>Bacteria</taxon>
        <taxon>Bacillati</taxon>
        <taxon>Bacillota</taxon>
        <taxon>Clostridia</taxon>
        <taxon>Eubacteriales</taxon>
        <taxon>Desulfitobacteriaceae</taxon>
        <taxon>Desulfitobacterium</taxon>
    </lineage>
</organism>
<dbReference type="AlphaFoldDB" id="G9XKY2"/>
<gene>
    <name evidence="1" type="ORF">HMPREF0322_01593</name>
</gene>
<proteinExistence type="predicted"/>
<dbReference type="EMBL" id="AFZX01000039">
    <property type="protein sequence ID" value="EHL07699.1"/>
    <property type="molecule type" value="Genomic_DNA"/>
</dbReference>
<sequence>MYQNYDWTGSFRAACFWTQQQMIVKLLSLQTLHIWLYMA</sequence>
<dbReference type="Proteomes" id="UP000004416">
    <property type="component" value="Unassembled WGS sequence"/>
</dbReference>
<reference evidence="1 2" key="1">
    <citation type="submission" date="2011-08" db="EMBL/GenBank/DDBJ databases">
        <authorList>
            <person name="Weinstock G."/>
            <person name="Sodergren E."/>
            <person name="Clifton S."/>
            <person name="Fulton L."/>
            <person name="Fulton B."/>
            <person name="Courtney L."/>
            <person name="Fronick C."/>
            <person name="Harrison M."/>
            <person name="Strong C."/>
            <person name="Farmer C."/>
            <person name="Delahaunty K."/>
            <person name="Markovic C."/>
            <person name="Hall O."/>
            <person name="Minx P."/>
            <person name="Tomlinson C."/>
            <person name="Mitreva M."/>
            <person name="Hou S."/>
            <person name="Chen J."/>
            <person name="Wollam A."/>
            <person name="Pepin K.H."/>
            <person name="Johnson M."/>
            <person name="Bhonagiri V."/>
            <person name="Zhang X."/>
            <person name="Suruliraj S."/>
            <person name="Warren W."/>
            <person name="Chinwalla A."/>
            <person name="Mardis E.R."/>
            <person name="Wilson R.K."/>
        </authorList>
    </citation>
    <scope>NUCLEOTIDE SEQUENCE [LARGE SCALE GENOMIC DNA]</scope>
    <source>
        <strain evidence="1 2">DP7</strain>
    </source>
</reference>
<accession>G9XKY2</accession>
<evidence type="ECO:0000313" key="2">
    <source>
        <dbReference type="Proteomes" id="UP000004416"/>
    </source>
</evidence>